<dbReference type="EMBL" id="HBHT01015149">
    <property type="protein sequence ID" value="CAD9961471.1"/>
    <property type="molecule type" value="Transcribed_RNA"/>
</dbReference>
<evidence type="ECO:0000256" key="1">
    <source>
        <dbReference type="SAM" id="Phobius"/>
    </source>
</evidence>
<evidence type="ECO:0000313" key="2">
    <source>
        <dbReference type="EMBL" id="CAD9961471.1"/>
    </source>
</evidence>
<accession>A0A7S2Y9H1</accession>
<gene>
    <name evidence="2" type="ORF">APAL1065_LOCUS10097</name>
</gene>
<proteinExistence type="predicted"/>
<feature type="transmembrane region" description="Helical" evidence="1">
    <location>
        <begin position="59"/>
        <end position="81"/>
    </location>
</feature>
<sequence length="485" mass="53488">MPRFPGDGYRDEPTVQPEDLHDVAVHDVSLGPDGGGGVPVGSGRSYNDDKRKKWYKNPIVWASACLCLVIIGIVGTIVALAGDGDSEPKVGVQLPGPDVDADTAASNRNAFTQVLMARYNDKGMDWSTVSNPESFQGRALEYVIGSELYAQLSEDENVERYAAVVFYLSTFRQPHLLTSEVDKWNRSNGWTTKQSLCVWEGVQCNGDNRLVGLILPENNLSGSLPLELALFDQFDKFDFSSNLIYMDEDYHELWTLLPNLRELVMDDNYFISETGIPQEFSGLQSIEKISLSFNLLQGNFDDDVFGTIPTLIHFEAESNYIQGPFPDTMLKMPNLTYIYVRRNSLTMPLSDILLPGNLPSLFALWLDGNEITGDIPPEIGSFSGIASLSITDAGLTGPLPTQMGQLVDLQRLWLYNNELSGPIPTSAAQAWTKLEVFEVYGNKFIGAMPASICSSVQSSDYAFATLTADCDEITCELGTCCTQCY</sequence>
<evidence type="ECO:0008006" key="3">
    <source>
        <dbReference type="Google" id="ProtNLM"/>
    </source>
</evidence>
<dbReference type="PANTHER" id="PTHR48010">
    <property type="entry name" value="OS05G0588300 PROTEIN"/>
    <property type="match status" value="1"/>
</dbReference>
<name>A0A7S2Y9H1_9STRA</name>
<dbReference type="Pfam" id="PF00560">
    <property type="entry name" value="LRR_1"/>
    <property type="match status" value="2"/>
</dbReference>
<organism evidence="2">
    <name type="scientific">Entomoneis paludosa</name>
    <dbReference type="NCBI Taxonomy" id="265537"/>
    <lineage>
        <taxon>Eukaryota</taxon>
        <taxon>Sar</taxon>
        <taxon>Stramenopiles</taxon>
        <taxon>Ochrophyta</taxon>
        <taxon>Bacillariophyta</taxon>
        <taxon>Bacillariophyceae</taxon>
        <taxon>Bacillariophycidae</taxon>
        <taxon>Entomoneidaceae</taxon>
        <taxon>Entomoneis</taxon>
    </lineage>
</organism>
<keyword evidence="1" id="KW-1133">Transmembrane helix</keyword>
<dbReference type="InterPro" id="IPR032675">
    <property type="entry name" value="LRR_dom_sf"/>
</dbReference>
<protein>
    <recommendedName>
        <fullName evidence="3">Leucine-rich repeat-containing N-terminal plant-type domain-containing protein</fullName>
    </recommendedName>
</protein>
<keyword evidence="1" id="KW-0472">Membrane</keyword>
<dbReference type="PANTHER" id="PTHR48010:SF58">
    <property type="entry name" value="RECEPTOR PROTEIN KINASE-LIKE PROTEIN ZAR1"/>
    <property type="match status" value="1"/>
</dbReference>
<dbReference type="Gene3D" id="3.80.10.10">
    <property type="entry name" value="Ribonuclease Inhibitor"/>
    <property type="match status" value="1"/>
</dbReference>
<dbReference type="AlphaFoldDB" id="A0A7S2Y9H1"/>
<dbReference type="InterPro" id="IPR050994">
    <property type="entry name" value="At_inactive_RLKs"/>
</dbReference>
<keyword evidence="1" id="KW-0812">Transmembrane</keyword>
<dbReference type="SUPFAM" id="SSF52058">
    <property type="entry name" value="L domain-like"/>
    <property type="match status" value="1"/>
</dbReference>
<reference evidence="2" key="1">
    <citation type="submission" date="2021-01" db="EMBL/GenBank/DDBJ databases">
        <authorList>
            <person name="Corre E."/>
            <person name="Pelletier E."/>
            <person name="Niang G."/>
            <person name="Scheremetjew M."/>
            <person name="Finn R."/>
            <person name="Kale V."/>
            <person name="Holt S."/>
            <person name="Cochrane G."/>
            <person name="Meng A."/>
            <person name="Brown T."/>
            <person name="Cohen L."/>
        </authorList>
    </citation>
    <scope>NUCLEOTIDE SEQUENCE</scope>
    <source>
        <strain evidence="2">CCMP125</strain>
    </source>
</reference>
<dbReference type="InterPro" id="IPR001611">
    <property type="entry name" value="Leu-rich_rpt"/>
</dbReference>